<reference evidence="1" key="1">
    <citation type="submission" date="2018-05" db="EMBL/GenBank/DDBJ databases">
        <authorList>
            <person name="Lanie J.A."/>
            <person name="Ng W.-L."/>
            <person name="Kazmierczak K.M."/>
            <person name="Andrzejewski T.M."/>
            <person name="Davidsen T.M."/>
            <person name="Wayne K.J."/>
            <person name="Tettelin H."/>
            <person name="Glass J.I."/>
            <person name="Rusch D."/>
            <person name="Podicherti R."/>
            <person name="Tsui H.-C.T."/>
            <person name="Winkler M.E."/>
        </authorList>
    </citation>
    <scope>NUCLEOTIDE SEQUENCE</scope>
</reference>
<sequence length="42" mass="5035">MDDHNLLFTGYQKKIKKMIKFEVISFIGKVFSPKIRLSKNKY</sequence>
<proteinExistence type="predicted"/>
<name>A0A382QKF9_9ZZZZ</name>
<protein>
    <submittedName>
        <fullName evidence="1">Uncharacterized protein</fullName>
    </submittedName>
</protein>
<dbReference type="AlphaFoldDB" id="A0A382QKF9"/>
<accession>A0A382QKF9</accession>
<dbReference type="EMBL" id="UINC01114836">
    <property type="protein sequence ID" value="SVC85428.1"/>
    <property type="molecule type" value="Genomic_DNA"/>
</dbReference>
<gene>
    <name evidence="1" type="ORF">METZ01_LOCUS338282</name>
</gene>
<evidence type="ECO:0000313" key="1">
    <source>
        <dbReference type="EMBL" id="SVC85428.1"/>
    </source>
</evidence>
<feature type="non-terminal residue" evidence="1">
    <location>
        <position position="42"/>
    </location>
</feature>
<organism evidence="1">
    <name type="scientific">marine metagenome</name>
    <dbReference type="NCBI Taxonomy" id="408172"/>
    <lineage>
        <taxon>unclassified sequences</taxon>
        <taxon>metagenomes</taxon>
        <taxon>ecological metagenomes</taxon>
    </lineage>
</organism>